<keyword evidence="6" id="KW-0739">Sodium transport</keyword>
<reference evidence="7" key="1">
    <citation type="submission" date="2022-01" db="EMBL/GenBank/DDBJ databases">
        <authorList>
            <person name="Jo J.-H."/>
            <person name="Im W.-T."/>
        </authorList>
    </citation>
    <scope>NUCLEOTIDE SEQUENCE</scope>
    <source>
        <strain evidence="7">NA20</strain>
    </source>
</reference>
<feature type="transmembrane region" description="Helical" evidence="6">
    <location>
        <begin position="252"/>
        <end position="273"/>
    </location>
</feature>
<evidence type="ECO:0000256" key="2">
    <source>
        <dbReference type="ARBA" id="ARBA00022475"/>
    </source>
</evidence>
<feature type="transmembrane region" description="Helical" evidence="6">
    <location>
        <begin position="159"/>
        <end position="178"/>
    </location>
</feature>
<feature type="transmembrane region" description="Helical" evidence="6">
    <location>
        <begin position="321"/>
        <end position="346"/>
    </location>
</feature>
<sequence length="381" mass="41449">MPFRIIARSILALMRDSRSIGILLLSCTVLSLLLANLADGSAYADFWRSELSWIHTAYLPHSIEHWINDGLMVIFFFLAGMEIRQELREGELSSVSKAILPVAAAIGGMLIPAFIYTLFNKGTSFAGGWAIPASTDIAFSLGIASLLGKRVPVSLKIFLTALAIIDDLGAIVVIALFYGEPVQVFYLLGAALVIALLYMLNRQRLKFGIWHILLGLLLWFAVFNSGIHATVAGVIFAWMIPASKLDSFKHRLHYPVNFLIVPLFALANTAIMLPENAIGALNSSLSWGIILGLVIGKPVGIMLASWLVVKNKKAVLPQQVSWMQLAGAGFLAGIGFTMSIFIAVLAFADPAIQDQAKVAVLVASVTAIILAMVWLRWFGKR</sequence>
<feature type="transmembrane region" description="Helical" evidence="6">
    <location>
        <begin position="184"/>
        <end position="200"/>
    </location>
</feature>
<evidence type="ECO:0000256" key="3">
    <source>
        <dbReference type="ARBA" id="ARBA00022692"/>
    </source>
</evidence>
<keyword evidence="3 6" id="KW-0812">Transmembrane</keyword>
<comment type="similarity">
    <text evidence="6">Belongs to the NhaA Na(+)/H(+) (TC 2.A.33) antiporter family.</text>
</comment>
<evidence type="ECO:0000256" key="6">
    <source>
        <dbReference type="HAMAP-Rule" id="MF_01844"/>
    </source>
</evidence>
<dbReference type="PANTHER" id="PTHR30341">
    <property type="entry name" value="SODIUM ION/PROTON ANTIPORTER NHAA-RELATED"/>
    <property type="match status" value="1"/>
</dbReference>
<dbReference type="PANTHER" id="PTHR30341:SF0">
    <property type="entry name" value="NA(+)_H(+) ANTIPORTER NHAA"/>
    <property type="match status" value="1"/>
</dbReference>
<feature type="transmembrane region" description="Helical" evidence="6">
    <location>
        <begin position="358"/>
        <end position="378"/>
    </location>
</feature>
<dbReference type="RefSeq" id="WP_237876608.1">
    <property type="nucleotide sequence ID" value="NZ_JAKLTR010000025.1"/>
</dbReference>
<proteinExistence type="inferred from homology"/>
<comment type="catalytic activity">
    <reaction evidence="6">
        <text>Na(+)(in) + 2 H(+)(out) = Na(+)(out) + 2 H(+)(in)</text>
        <dbReference type="Rhea" id="RHEA:29251"/>
        <dbReference type="ChEBI" id="CHEBI:15378"/>
        <dbReference type="ChEBI" id="CHEBI:29101"/>
    </reaction>
</comment>
<keyword evidence="6" id="KW-0915">Sodium</keyword>
<evidence type="ECO:0000256" key="5">
    <source>
        <dbReference type="ARBA" id="ARBA00023136"/>
    </source>
</evidence>
<keyword evidence="2 6" id="KW-1003">Cell membrane</keyword>
<feature type="transmembrane region" description="Helical" evidence="6">
    <location>
        <begin position="212"/>
        <end position="240"/>
    </location>
</feature>
<feature type="transmembrane region" description="Helical" evidence="6">
    <location>
        <begin position="125"/>
        <end position="147"/>
    </location>
</feature>
<keyword evidence="4 6" id="KW-1133">Transmembrane helix</keyword>
<keyword evidence="6" id="KW-0406">Ion transport</keyword>
<keyword evidence="5 6" id="KW-0472">Membrane</keyword>
<dbReference type="Pfam" id="PF06965">
    <property type="entry name" value="Na_H_antiport_1"/>
    <property type="match status" value="1"/>
</dbReference>
<comment type="subcellular location">
    <subcellularLocation>
        <location evidence="1">Cell inner membrane</location>
        <topology evidence="1">Multi-pass membrane protein</topology>
    </subcellularLocation>
    <subcellularLocation>
        <location evidence="6">Cell membrane</location>
        <topology evidence="6">Multi-pass membrane protein</topology>
    </subcellularLocation>
</comment>
<accession>A0ABS9KZL1</accession>
<dbReference type="Gene3D" id="1.20.1530.10">
    <property type="entry name" value="Na+/H+ antiporter like domain"/>
    <property type="match status" value="1"/>
</dbReference>
<name>A0ABS9KZL1_9BACT</name>
<evidence type="ECO:0000256" key="4">
    <source>
        <dbReference type="ARBA" id="ARBA00022989"/>
    </source>
</evidence>
<comment type="function">
    <text evidence="6">Na(+)/H(+) antiporter that extrudes sodium in exchange for external protons.</text>
</comment>
<evidence type="ECO:0000313" key="8">
    <source>
        <dbReference type="Proteomes" id="UP001165367"/>
    </source>
</evidence>
<keyword evidence="6" id="KW-0813">Transport</keyword>
<dbReference type="EMBL" id="JAKLTR010000025">
    <property type="protein sequence ID" value="MCG2617781.1"/>
    <property type="molecule type" value="Genomic_DNA"/>
</dbReference>
<dbReference type="NCBIfam" id="TIGR00773">
    <property type="entry name" value="NhaA"/>
    <property type="match status" value="1"/>
</dbReference>
<dbReference type="InterPro" id="IPR023171">
    <property type="entry name" value="Na/H_antiporter_dom_sf"/>
</dbReference>
<comment type="caution">
    <text evidence="7">The sequence shown here is derived from an EMBL/GenBank/DDBJ whole genome shotgun (WGS) entry which is preliminary data.</text>
</comment>
<keyword evidence="6" id="KW-0050">Antiport</keyword>
<gene>
    <name evidence="6 7" type="primary">nhaA</name>
    <name evidence="7" type="ORF">LZZ85_26005</name>
</gene>
<keyword evidence="8" id="KW-1185">Reference proteome</keyword>
<protein>
    <recommendedName>
        <fullName evidence="6">Na(+)/H(+) antiporter NhaA</fullName>
    </recommendedName>
    <alternativeName>
        <fullName evidence="6">Sodium/proton antiporter NhaA</fullName>
    </alternativeName>
</protein>
<dbReference type="InterPro" id="IPR004670">
    <property type="entry name" value="NhaA"/>
</dbReference>
<organism evidence="7 8">
    <name type="scientific">Terrimonas ginsenosidimutans</name>
    <dbReference type="NCBI Taxonomy" id="2908004"/>
    <lineage>
        <taxon>Bacteria</taxon>
        <taxon>Pseudomonadati</taxon>
        <taxon>Bacteroidota</taxon>
        <taxon>Chitinophagia</taxon>
        <taxon>Chitinophagales</taxon>
        <taxon>Chitinophagaceae</taxon>
        <taxon>Terrimonas</taxon>
    </lineage>
</organism>
<feature type="transmembrane region" description="Helical" evidence="6">
    <location>
        <begin position="285"/>
        <end position="309"/>
    </location>
</feature>
<feature type="transmembrane region" description="Helical" evidence="6">
    <location>
        <begin position="95"/>
        <end position="119"/>
    </location>
</feature>
<evidence type="ECO:0000256" key="1">
    <source>
        <dbReference type="ARBA" id="ARBA00004429"/>
    </source>
</evidence>
<dbReference type="HAMAP" id="MF_01844">
    <property type="entry name" value="NhaA"/>
    <property type="match status" value="1"/>
</dbReference>
<evidence type="ECO:0000313" key="7">
    <source>
        <dbReference type="EMBL" id="MCG2617781.1"/>
    </source>
</evidence>
<dbReference type="Proteomes" id="UP001165367">
    <property type="component" value="Unassembled WGS sequence"/>
</dbReference>